<dbReference type="KEGG" id="psco:LY89DRAFT_668212"/>
<reference evidence="2 3" key="1">
    <citation type="submission" date="2015-10" db="EMBL/GenBank/DDBJ databases">
        <title>Full genome of DAOMC 229536 Phialocephala scopiformis, a fungal endophyte of spruce producing the potent anti-insectan compound rugulosin.</title>
        <authorList>
            <consortium name="DOE Joint Genome Institute"/>
            <person name="Walker A.K."/>
            <person name="Frasz S.L."/>
            <person name="Seifert K.A."/>
            <person name="Miller J.D."/>
            <person name="Mondo S.J."/>
            <person name="Labutti K."/>
            <person name="Lipzen A."/>
            <person name="Dockter R."/>
            <person name="Kennedy M."/>
            <person name="Grigoriev I.V."/>
            <person name="Spatafora J.W."/>
        </authorList>
    </citation>
    <scope>NUCLEOTIDE SEQUENCE [LARGE SCALE GENOMIC DNA]</scope>
    <source>
        <strain evidence="2 3">CBS 120377</strain>
    </source>
</reference>
<name>A0A194XCW3_MOLSC</name>
<keyword evidence="3" id="KW-1185">Reference proteome</keyword>
<accession>A0A194XCW3</accession>
<evidence type="ECO:0000313" key="2">
    <source>
        <dbReference type="EMBL" id="KUJ18015.1"/>
    </source>
</evidence>
<dbReference type="Proteomes" id="UP000070700">
    <property type="component" value="Unassembled WGS sequence"/>
</dbReference>
<dbReference type="RefSeq" id="XP_018072370.1">
    <property type="nucleotide sequence ID" value="XM_018213031.1"/>
</dbReference>
<evidence type="ECO:0000256" key="1">
    <source>
        <dbReference type="SAM" id="MobiDB-lite"/>
    </source>
</evidence>
<dbReference type="GeneID" id="28822757"/>
<dbReference type="InParanoid" id="A0A194XCW3"/>
<feature type="region of interest" description="Disordered" evidence="1">
    <location>
        <begin position="1"/>
        <end position="38"/>
    </location>
</feature>
<dbReference type="OrthoDB" id="3456898at2759"/>
<evidence type="ECO:0000313" key="3">
    <source>
        <dbReference type="Proteomes" id="UP000070700"/>
    </source>
</evidence>
<dbReference type="AlphaFoldDB" id="A0A194XCW3"/>
<proteinExistence type="predicted"/>
<organism evidence="2 3">
    <name type="scientific">Mollisia scopiformis</name>
    <name type="common">Conifer needle endophyte fungus</name>
    <name type="synonym">Phialocephala scopiformis</name>
    <dbReference type="NCBI Taxonomy" id="149040"/>
    <lineage>
        <taxon>Eukaryota</taxon>
        <taxon>Fungi</taxon>
        <taxon>Dikarya</taxon>
        <taxon>Ascomycota</taxon>
        <taxon>Pezizomycotina</taxon>
        <taxon>Leotiomycetes</taxon>
        <taxon>Helotiales</taxon>
        <taxon>Mollisiaceae</taxon>
        <taxon>Mollisia</taxon>
    </lineage>
</organism>
<protein>
    <submittedName>
        <fullName evidence="2">Uncharacterized protein</fullName>
    </submittedName>
</protein>
<feature type="compositionally biased region" description="Polar residues" evidence="1">
    <location>
        <begin position="28"/>
        <end position="38"/>
    </location>
</feature>
<dbReference type="EMBL" id="KQ947413">
    <property type="protein sequence ID" value="KUJ18015.1"/>
    <property type="molecule type" value="Genomic_DNA"/>
</dbReference>
<sequence length="104" mass="12158">MKTPGFLRRRRDSQKEPPPYTEDIASKPTRSIKATDSPQWRWTEAQCQEWFAAVFVRFLEKSPEEAARLSRSIKGWGPSIYMEVGIHPIEEYNMQQNQNLAESN</sequence>
<gene>
    <name evidence="2" type="ORF">LY89DRAFT_668212</name>
</gene>